<dbReference type="Proteomes" id="UP000715441">
    <property type="component" value="Unassembled WGS sequence"/>
</dbReference>
<evidence type="ECO:0000313" key="1">
    <source>
        <dbReference type="EMBL" id="NKQ54981.1"/>
    </source>
</evidence>
<comment type="caution">
    <text evidence="1">The sequence shown here is derived from an EMBL/GenBank/DDBJ whole genome shotgun (WGS) entry which is preliminary data.</text>
</comment>
<evidence type="ECO:0008006" key="3">
    <source>
        <dbReference type="Google" id="ProtNLM"/>
    </source>
</evidence>
<gene>
    <name evidence="1" type="ORF">HFP15_19030</name>
</gene>
<proteinExistence type="predicted"/>
<organism evidence="1 2">
    <name type="scientific">Amycolatopsis acididurans</name>
    <dbReference type="NCBI Taxonomy" id="2724524"/>
    <lineage>
        <taxon>Bacteria</taxon>
        <taxon>Bacillati</taxon>
        <taxon>Actinomycetota</taxon>
        <taxon>Actinomycetes</taxon>
        <taxon>Pseudonocardiales</taxon>
        <taxon>Pseudonocardiaceae</taxon>
        <taxon>Amycolatopsis</taxon>
    </lineage>
</organism>
<dbReference type="RefSeq" id="WP_168517472.1">
    <property type="nucleotide sequence ID" value="NZ_JAAXLS010000012.1"/>
</dbReference>
<keyword evidence="2" id="KW-1185">Reference proteome</keyword>
<accession>A0ABX1J5C3</accession>
<protein>
    <recommendedName>
        <fullName evidence="3">YbaB/EbfC family DNA-binding protein</fullName>
    </recommendedName>
</protein>
<name>A0ABX1J5C3_9PSEU</name>
<reference evidence="1 2" key="1">
    <citation type="submission" date="2020-04" db="EMBL/GenBank/DDBJ databases">
        <title>Novel species.</title>
        <authorList>
            <person name="Teo W.F.A."/>
            <person name="Lipun K."/>
            <person name="Srisuk N."/>
            <person name="Duangmal K."/>
        </authorList>
    </citation>
    <scope>NUCLEOTIDE SEQUENCE [LARGE SCALE GENOMIC DNA]</scope>
    <source>
        <strain evidence="1 2">K13G38</strain>
    </source>
</reference>
<sequence>MVTRHERQLERAALAKRMRERADEVHAVARNVPFWRVDDTGDELVMRDTDGAVLVTFHGIHAPLMARWLDMLGRTAGMALAQLIRHCSGSQEELPGRAAALALLQEMGVEPKPTRSGRR</sequence>
<evidence type="ECO:0000313" key="2">
    <source>
        <dbReference type="Proteomes" id="UP000715441"/>
    </source>
</evidence>
<dbReference type="EMBL" id="JAAXLS010000012">
    <property type="protein sequence ID" value="NKQ54981.1"/>
    <property type="molecule type" value="Genomic_DNA"/>
</dbReference>